<evidence type="ECO:0000313" key="2">
    <source>
        <dbReference type="EMBL" id="QII11261.1"/>
    </source>
</evidence>
<dbReference type="AlphaFoldDB" id="Q1Q2E0"/>
<dbReference type="EMBL" id="CT573071">
    <property type="protein sequence ID" value="CAJ74170.1"/>
    <property type="molecule type" value="Genomic_DNA"/>
</dbReference>
<reference evidence="2 3" key="3">
    <citation type="submission" date="2020-02" db="EMBL/GenBank/DDBJ databases">
        <title>Newly sequenced genome of strain CSTR1 showed variability in Candidatus Kuenenia stuttgartiensis genomes.</title>
        <authorList>
            <person name="Ding C."/>
            <person name="Adrian L."/>
        </authorList>
    </citation>
    <scope>NUCLEOTIDE SEQUENCE [LARGE SCALE GENOMIC DNA]</scope>
    <source>
        <strain evidence="2 3">CSTR1</strain>
    </source>
</reference>
<dbReference type="Proteomes" id="UP000501926">
    <property type="component" value="Chromosome"/>
</dbReference>
<organism evidence="1">
    <name type="scientific">Kuenenia stuttgartiensis</name>
    <dbReference type="NCBI Taxonomy" id="174633"/>
    <lineage>
        <taxon>Bacteria</taxon>
        <taxon>Pseudomonadati</taxon>
        <taxon>Planctomycetota</taxon>
        <taxon>Candidatus Brocadiia</taxon>
        <taxon>Candidatus Brocadiales</taxon>
        <taxon>Candidatus Brocadiaceae</taxon>
        <taxon>Candidatus Kuenenia</taxon>
    </lineage>
</organism>
<proteinExistence type="predicted"/>
<accession>Q1Q2E0</accession>
<name>Q1Q2E0_KUEST</name>
<reference evidence="1" key="1">
    <citation type="journal article" date="2006" name="Nature">
        <title>Deciphering the evolution and metabolism of an anammox bacterium from a community genome.</title>
        <authorList>
            <person name="Strous M."/>
            <person name="Pelletier E."/>
            <person name="Mangenot S."/>
            <person name="Rattei T."/>
            <person name="Lehner A."/>
            <person name="Taylor M.W."/>
            <person name="Horn M."/>
            <person name="Daims H."/>
            <person name="Bartol-Mavel D."/>
            <person name="Wincker P."/>
            <person name="Barbe V."/>
            <person name="Fonknechten N."/>
            <person name="Vallenet D."/>
            <person name="Segurens B."/>
            <person name="Schenowitz-Truong C."/>
            <person name="Medigue C."/>
            <person name="Collingro A."/>
            <person name="Snel B."/>
            <person name="Dutilh B.E."/>
            <person name="OpDenCamp H.J.M."/>
            <person name="vanDerDrift C."/>
            <person name="Cirpus I."/>
            <person name="vanDePas-Schoonen K.T."/>
            <person name="Harhangi H.R."/>
            <person name="vanNiftrik L."/>
            <person name="Schmid M."/>
            <person name="Keltjens J."/>
            <person name="vanDeVossenberg J."/>
            <person name="Kartal B."/>
            <person name="Meier H."/>
            <person name="Frishman D."/>
            <person name="Huynen M.A."/>
            <person name="Mewes H."/>
            <person name="Weissenbach J."/>
            <person name="Jetten M.S.M."/>
            <person name="Wagner M."/>
            <person name="LePaslier D."/>
        </authorList>
    </citation>
    <scope>NUCLEOTIDE SEQUENCE</scope>
</reference>
<evidence type="ECO:0000313" key="1">
    <source>
        <dbReference type="EMBL" id="CAJ74170.1"/>
    </source>
</evidence>
<evidence type="ECO:0000313" key="3">
    <source>
        <dbReference type="Proteomes" id="UP000501926"/>
    </source>
</evidence>
<reference evidence="1" key="2">
    <citation type="submission" date="2006-01" db="EMBL/GenBank/DDBJ databases">
        <authorList>
            <person name="Genoscope"/>
        </authorList>
    </citation>
    <scope>NUCLEOTIDE SEQUENCE</scope>
</reference>
<protein>
    <submittedName>
        <fullName evidence="1">Uncharacterized protein</fullName>
    </submittedName>
</protein>
<dbReference type="EMBL" id="CP049055">
    <property type="protein sequence ID" value="QII11261.1"/>
    <property type="molecule type" value="Genomic_DNA"/>
</dbReference>
<gene>
    <name evidence="2" type="ORF">KsCSTR_18820</name>
    <name evidence="1" type="ORF">kuste3408</name>
</gene>
<sequence length="70" mass="8322">MRRYYSQLFTNIISLLLLPSIFKAARMAFLCKHRSPRSFRGNLNNQSFRVFYFKTTGYAEFNNKQCAFVP</sequence>